<dbReference type="InterPro" id="IPR015919">
    <property type="entry name" value="Cadherin-like_sf"/>
</dbReference>
<dbReference type="FunFam" id="2.60.40.60:FF:000002">
    <property type="entry name" value="Protocadherin alpha 2"/>
    <property type="match status" value="1"/>
</dbReference>
<dbReference type="SUPFAM" id="SSF49313">
    <property type="entry name" value="Cadherin-like"/>
    <property type="match status" value="2"/>
</dbReference>
<dbReference type="PANTHER" id="PTHR24028">
    <property type="entry name" value="CADHERIN-87A"/>
    <property type="match status" value="1"/>
</dbReference>
<dbReference type="PRINTS" id="PR00205">
    <property type="entry name" value="CADHERIN"/>
</dbReference>
<evidence type="ECO:0000256" key="7">
    <source>
        <dbReference type="PROSITE-ProRule" id="PRU00043"/>
    </source>
</evidence>
<comment type="subcellular location">
    <subcellularLocation>
        <location evidence="1">Membrane</location>
        <topology evidence="1">Single-pass membrane protein</topology>
    </subcellularLocation>
</comment>
<evidence type="ECO:0000256" key="1">
    <source>
        <dbReference type="ARBA" id="ARBA00004167"/>
    </source>
</evidence>
<dbReference type="Gene3D" id="2.60.40.60">
    <property type="entry name" value="Cadherins"/>
    <property type="match status" value="2"/>
</dbReference>
<protein>
    <submittedName>
        <fullName evidence="10">Protocadherin Fat 2</fullName>
    </submittedName>
</protein>
<feature type="domain" description="Cadherin" evidence="9">
    <location>
        <begin position="23"/>
        <end position="130"/>
    </location>
</feature>
<dbReference type="STRING" id="158441.A0A226DZE2"/>
<dbReference type="Proteomes" id="UP000198287">
    <property type="component" value="Unassembled WGS sequence"/>
</dbReference>
<dbReference type="InterPro" id="IPR002126">
    <property type="entry name" value="Cadherin-like_dom"/>
</dbReference>
<keyword evidence="4" id="KW-0130">Cell adhesion</keyword>
<reference evidence="10 11" key="1">
    <citation type="submission" date="2015-12" db="EMBL/GenBank/DDBJ databases">
        <title>The genome of Folsomia candida.</title>
        <authorList>
            <person name="Faddeeva A."/>
            <person name="Derks M.F."/>
            <person name="Anvar Y."/>
            <person name="Smit S."/>
            <person name="Van Straalen N."/>
            <person name="Roelofs D."/>
        </authorList>
    </citation>
    <scope>NUCLEOTIDE SEQUENCE [LARGE SCALE GENOMIC DNA]</scope>
    <source>
        <strain evidence="10 11">VU population</strain>
        <tissue evidence="10">Whole body</tissue>
    </source>
</reference>
<dbReference type="OrthoDB" id="6252479at2759"/>
<feature type="region of interest" description="Disordered" evidence="8">
    <location>
        <begin position="177"/>
        <end position="198"/>
    </location>
</feature>
<keyword evidence="3 7" id="KW-0106">Calcium</keyword>
<gene>
    <name evidence="10" type="ORF">Fcan01_13957</name>
</gene>
<comment type="caution">
    <text evidence="10">The sequence shown here is derived from an EMBL/GenBank/DDBJ whole genome shotgun (WGS) entry which is preliminary data.</text>
</comment>
<organism evidence="10 11">
    <name type="scientific">Folsomia candida</name>
    <name type="common">Springtail</name>
    <dbReference type="NCBI Taxonomy" id="158441"/>
    <lineage>
        <taxon>Eukaryota</taxon>
        <taxon>Metazoa</taxon>
        <taxon>Ecdysozoa</taxon>
        <taxon>Arthropoda</taxon>
        <taxon>Hexapoda</taxon>
        <taxon>Collembola</taxon>
        <taxon>Entomobryomorpha</taxon>
        <taxon>Isotomoidea</taxon>
        <taxon>Isotomidae</taxon>
        <taxon>Proisotominae</taxon>
        <taxon>Folsomia</taxon>
    </lineage>
</organism>
<evidence type="ECO:0000313" key="11">
    <source>
        <dbReference type="Proteomes" id="UP000198287"/>
    </source>
</evidence>
<dbReference type="CDD" id="cd11304">
    <property type="entry name" value="Cadherin_repeat"/>
    <property type="match status" value="2"/>
</dbReference>
<evidence type="ECO:0000256" key="3">
    <source>
        <dbReference type="ARBA" id="ARBA00022837"/>
    </source>
</evidence>
<dbReference type="SMART" id="SM00112">
    <property type="entry name" value="CA"/>
    <property type="match status" value="1"/>
</dbReference>
<evidence type="ECO:0000259" key="9">
    <source>
        <dbReference type="PROSITE" id="PS50268"/>
    </source>
</evidence>
<dbReference type="GO" id="GO:0007156">
    <property type="term" value="P:homophilic cell adhesion via plasma membrane adhesion molecules"/>
    <property type="evidence" value="ECO:0007669"/>
    <property type="project" value="InterPro"/>
</dbReference>
<accession>A0A226DZE2</accession>
<keyword evidence="6" id="KW-0325">Glycoprotein</keyword>
<dbReference type="GO" id="GO:0005509">
    <property type="term" value="F:calcium ion binding"/>
    <property type="evidence" value="ECO:0007669"/>
    <property type="project" value="UniProtKB-UniRule"/>
</dbReference>
<evidence type="ECO:0000256" key="4">
    <source>
        <dbReference type="ARBA" id="ARBA00022889"/>
    </source>
</evidence>
<dbReference type="GO" id="GO:0005886">
    <property type="term" value="C:plasma membrane"/>
    <property type="evidence" value="ECO:0007669"/>
    <property type="project" value="TreeGrafter"/>
</dbReference>
<keyword evidence="5" id="KW-0472">Membrane</keyword>
<evidence type="ECO:0000256" key="2">
    <source>
        <dbReference type="ARBA" id="ARBA00022692"/>
    </source>
</evidence>
<evidence type="ECO:0000256" key="8">
    <source>
        <dbReference type="SAM" id="MobiDB-lite"/>
    </source>
</evidence>
<evidence type="ECO:0000256" key="6">
    <source>
        <dbReference type="ARBA" id="ARBA00023180"/>
    </source>
</evidence>
<evidence type="ECO:0000313" key="10">
    <source>
        <dbReference type="EMBL" id="OXA50832.1"/>
    </source>
</evidence>
<evidence type="ECO:0000256" key="5">
    <source>
        <dbReference type="ARBA" id="ARBA00022989"/>
    </source>
</evidence>
<feature type="compositionally biased region" description="Low complexity" evidence="8">
    <location>
        <begin position="177"/>
        <end position="189"/>
    </location>
</feature>
<dbReference type="InterPro" id="IPR050174">
    <property type="entry name" value="Protocadherin/Cadherin-CA"/>
</dbReference>
<dbReference type="Pfam" id="PF00028">
    <property type="entry name" value="Cadherin"/>
    <property type="match status" value="1"/>
</dbReference>
<proteinExistence type="predicted"/>
<keyword evidence="2" id="KW-0812">Transmembrane</keyword>
<dbReference type="EMBL" id="LNIX01000008">
    <property type="protein sequence ID" value="OXA50832.1"/>
    <property type="molecule type" value="Genomic_DNA"/>
</dbReference>
<name>A0A226DZE2_FOLCA</name>
<keyword evidence="5" id="KW-1133">Transmembrane helix</keyword>
<dbReference type="AlphaFoldDB" id="A0A226DZE2"/>
<sequence>MGLSLFSPQIEIEPRNHFAPSFSSLIYEVGCPENAPDGHLIAKLNAVDPDRSIFGQVKYYIAQCDEPDLFEIDEDSGEVTLHAGNGDISLDREVKGSHTLEIVARDGGGWLGYTKLAVKVIDTNEYPPQFPVTEYRITLPAERIRSKTPILQVVAVDADTEFGIRYSIVDLPTTAFRSNSNSTTTSSPTTKRDSSYFEINPDSGEVRLRMMLVGQADDIYRSFQRRSKPN</sequence>
<dbReference type="PROSITE" id="PS50268">
    <property type="entry name" value="CADHERIN_2"/>
    <property type="match status" value="1"/>
</dbReference>
<keyword evidence="11" id="KW-1185">Reference proteome</keyword>
<dbReference type="PANTHER" id="PTHR24028:SF328">
    <property type="entry name" value="CADHERIN-3"/>
    <property type="match status" value="1"/>
</dbReference>